<dbReference type="GO" id="GO:0006081">
    <property type="term" value="P:aldehyde metabolic process"/>
    <property type="evidence" value="ECO:0007669"/>
    <property type="project" value="InterPro"/>
</dbReference>
<accession>A0A0D7BAX5</accession>
<dbReference type="STRING" id="1314674.A0A0D7BAX5"/>
<dbReference type="InterPro" id="IPR016163">
    <property type="entry name" value="Ald_DH_C"/>
</dbReference>
<dbReference type="InterPro" id="IPR015590">
    <property type="entry name" value="Aldehyde_DH_dom"/>
</dbReference>
<dbReference type="EMBL" id="KN880520">
    <property type="protein sequence ID" value="KIY67673.1"/>
    <property type="molecule type" value="Genomic_DNA"/>
</dbReference>
<reference evidence="8 9" key="1">
    <citation type="journal article" date="2015" name="Fungal Genet. Biol.">
        <title>Evolution of novel wood decay mechanisms in Agaricales revealed by the genome sequences of Fistulina hepatica and Cylindrobasidium torrendii.</title>
        <authorList>
            <person name="Floudas D."/>
            <person name="Held B.W."/>
            <person name="Riley R."/>
            <person name="Nagy L.G."/>
            <person name="Koehler G."/>
            <person name="Ransdell A.S."/>
            <person name="Younus H."/>
            <person name="Chow J."/>
            <person name="Chiniquy J."/>
            <person name="Lipzen A."/>
            <person name="Tritt A."/>
            <person name="Sun H."/>
            <person name="Haridas S."/>
            <person name="LaButti K."/>
            <person name="Ohm R.A."/>
            <person name="Kues U."/>
            <person name="Blanchette R.A."/>
            <person name="Grigoriev I.V."/>
            <person name="Minto R.E."/>
            <person name="Hibbett D.S."/>
        </authorList>
    </citation>
    <scope>NUCLEOTIDE SEQUENCE [LARGE SCALE GENOMIC DNA]</scope>
    <source>
        <strain evidence="8 9">FP15055 ss-10</strain>
    </source>
</reference>
<keyword evidence="9" id="KW-1185">Reference proteome</keyword>
<dbReference type="PANTHER" id="PTHR43570">
    <property type="entry name" value="ALDEHYDE DEHYDROGENASE"/>
    <property type="match status" value="1"/>
</dbReference>
<evidence type="ECO:0000256" key="4">
    <source>
        <dbReference type="PIRSR" id="PIRSR036492-1"/>
    </source>
</evidence>
<dbReference type="Proteomes" id="UP000054007">
    <property type="component" value="Unassembled WGS sequence"/>
</dbReference>
<protein>
    <recommendedName>
        <fullName evidence="3">Aldehyde dehydrogenase</fullName>
    </recommendedName>
</protein>
<sequence>MTTATSYTPLSEIPKIHADLNKTFKSGVTRPVAWRQHQLLQLARMVQDNQDAFAEAIFKDIGKPALEARAFEAVECMERAIISAESLPKWLSPEVNPKELSSLPAEAWNLRVYYEPKGVGLIIVPWNFPMISSLQPLIGAISAGCCAAVKISELTPAYGALLARLFPLYLENSAYQVIQGAVPEITETLKLKWDHILYTGNGTIARVIATAAAKHLTPLTLELGGKSPVIIDIGHPDLELVARRTLFGKCVNEGQICVSPDYVLLPNNRNTAILGMLLDGFRRALKSFYPDGEPLKSDSYGRIASRAHFDRICSLLDRTNGLVFGGKRDEENLKIEPTVVFLKSADDALMEGEIFGPILPILQVASLEEACRFVRDGDPPLVLYAFTEDEGMKDFIREKTMSGNICFNDTLSTTASRDIPFGGVGESGYGRQTTRCGFQEFVYQRGTIDIPMAAESSLGARYPPYTEEKVEIMSGVLRTKRIPASSPEGGLQDRV</sequence>
<evidence type="ECO:0000256" key="1">
    <source>
        <dbReference type="ARBA" id="ARBA00009986"/>
    </source>
</evidence>
<dbReference type="Gene3D" id="3.40.309.10">
    <property type="entry name" value="Aldehyde Dehydrogenase, Chain A, domain 2"/>
    <property type="match status" value="1"/>
</dbReference>
<dbReference type="InterPro" id="IPR016162">
    <property type="entry name" value="Ald_DH_N"/>
</dbReference>
<evidence type="ECO:0000313" key="8">
    <source>
        <dbReference type="EMBL" id="KIY67673.1"/>
    </source>
</evidence>
<keyword evidence="2 3" id="KW-0560">Oxidoreductase</keyword>
<evidence type="ECO:0000313" key="9">
    <source>
        <dbReference type="Proteomes" id="UP000054007"/>
    </source>
</evidence>
<gene>
    <name evidence="8" type="ORF">CYLTODRAFT_422319</name>
</gene>
<dbReference type="PIRSF" id="PIRSF036492">
    <property type="entry name" value="ALDH"/>
    <property type="match status" value="1"/>
</dbReference>
<dbReference type="SUPFAM" id="SSF53720">
    <property type="entry name" value="ALDH-like"/>
    <property type="match status" value="1"/>
</dbReference>
<dbReference type="Pfam" id="PF00171">
    <property type="entry name" value="Aldedh"/>
    <property type="match status" value="1"/>
</dbReference>
<feature type="active site" evidence="4 5">
    <location>
        <position position="222"/>
    </location>
</feature>
<organism evidence="8 9">
    <name type="scientific">Cylindrobasidium torrendii FP15055 ss-10</name>
    <dbReference type="NCBI Taxonomy" id="1314674"/>
    <lineage>
        <taxon>Eukaryota</taxon>
        <taxon>Fungi</taxon>
        <taxon>Dikarya</taxon>
        <taxon>Basidiomycota</taxon>
        <taxon>Agaricomycotina</taxon>
        <taxon>Agaricomycetes</taxon>
        <taxon>Agaricomycetidae</taxon>
        <taxon>Agaricales</taxon>
        <taxon>Marasmiineae</taxon>
        <taxon>Physalacriaceae</taxon>
        <taxon>Cylindrobasidium</taxon>
    </lineage>
</organism>
<evidence type="ECO:0000256" key="3">
    <source>
        <dbReference type="PIRNR" id="PIRNR036492"/>
    </source>
</evidence>
<dbReference type="AlphaFoldDB" id="A0A0D7BAX5"/>
<dbReference type="InterPro" id="IPR012394">
    <property type="entry name" value="Aldehyde_DH_NAD(P)"/>
</dbReference>
<evidence type="ECO:0000256" key="6">
    <source>
        <dbReference type="RuleBase" id="RU003345"/>
    </source>
</evidence>
<feature type="active site" evidence="4">
    <location>
        <position position="257"/>
    </location>
</feature>
<dbReference type="InterPro" id="IPR016161">
    <property type="entry name" value="Ald_DH/histidinol_DH"/>
</dbReference>
<evidence type="ECO:0000256" key="5">
    <source>
        <dbReference type="PROSITE-ProRule" id="PRU10007"/>
    </source>
</evidence>
<comment type="similarity">
    <text evidence="1 3 6">Belongs to the aldehyde dehydrogenase family.</text>
</comment>
<dbReference type="PANTHER" id="PTHR43570:SF16">
    <property type="entry name" value="ALDEHYDE DEHYDROGENASE TYPE III, ISOFORM Q"/>
    <property type="match status" value="1"/>
</dbReference>
<evidence type="ECO:0000259" key="7">
    <source>
        <dbReference type="Pfam" id="PF00171"/>
    </source>
</evidence>
<feature type="domain" description="Aldehyde dehydrogenase" evidence="7">
    <location>
        <begin position="21"/>
        <end position="443"/>
    </location>
</feature>
<dbReference type="OrthoDB" id="440325at2759"/>
<proteinExistence type="inferred from homology"/>
<name>A0A0D7BAX5_9AGAR</name>
<dbReference type="GO" id="GO:0004029">
    <property type="term" value="F:aldehyde dehydrogenase (NAD+) activity"/>
    <property type="evidence" value="ECO:0007669"/>
    <property type="project" value="TreeGrafter"/>
</dbReference>
<dbReference type="Gene3D" id="3.40.605.10">
    <property type="entry name" value="Aldehyde Dehydrogenase, Chain A, domain 1"/>
    <property type="match status" value="1"/>
</dbReference>
<evidence type="ECO:0000256" key="2">
    <source>
        <dbReference type="ARBA" id="ARBA00023002"/>
    </source>
</evidence>
<dbReference type="PROSITE" id="PS00687">
    <property type="entry name" value="ALDEHYDE_DEHYDR_GLU"/>
    <property type="match status" value="1"/>
</dbReference>
<dbReference type="GO" id="GO:0005737">
    <property type="term" value="C:cytoplasm"/>
    <property type="evidence" value="ECO:0007669"/>
    <property type="project" value="TreeGrafter"/>
</dbReference>
<dbReference type="InterPro" id="IPR029510">
    <property type="entry name" value="Ald_DH_CS_GLU"/>
</dbReference>